<dbReference type="Proteomes" id="UP000616114">
    <property type="component" value="Unassembled WGS sequence"/>
</dbReference>
<keyword evidence="1" id="KW-1133">Transmembrane helix</keyword>
<reference evidence="2" key="1">
    <citation type="journal article" date="2014" name="Int. J. Syst. Evol. Microbiol.">
        <title>Complete genome sequence of Corynebacterium casei LMG S-19264T (=DSM 44701T), isolated from a smear-ripened cheese.</title>
        <authorList>
            <consortium name="US DOE Joint Genome Institute (JGI-PGF)"/>
            <person name="Walter F."/>
            <person name="Albersmeier A."/>
            <person name="Kalinowski J."/>
            <person name="Ruckert C."/>
        </authorList>
    </citation>
    <scope>NUCLEOTIDE SEQUENCE</scope>
    <source>
        <strain evidence="2">CGMCC 1.12785</strain>
    </source>
</reference>
<evidence type="ECO:0000256" key="1">
    <source>
        <dbReference type="SAM" id="Phobius"/>
    </source>
</evidence>
<keyword evidence="1" id="KW-0812">Transmembrane</keyword>
<proteinExistence type="predicted"/>
<protein>
    <submittedName>
        <fullName evidence="2">Uncharacterized protein</fullName>
    </submittedName>
</protein>
<reference evidence="2" key="2">
    <citation type="submission" date="2020-09" db="EMBL/GenBank/DDBJ databases">
        <authorList>
            <person name="Sun Q."/>
            <person name="Zhou Y."/>
        </authorList>
    </citation>
    <scope>NUCLEOTIDE SEQUENCE</scope>
    <source>
        <strain evidence="2">CGMCC 1.12785</strain>
    </source>
</reference>
<feature type="transmembrane region" description="Helical" evidence="1">
    <location>
        <begin position="42"/>
        <end position="60"/>
    </location>
</feature>
<keyword evidence="3" id="KW-1185">Reference proteome</keyword>
<sequence length="77" mass="7700">MVVGPPVLAAAAVGGAFATVALNVGAVVGPITDRLAIEAIGVRGPVFISAVLVILTVLLWRTVSMLSRRGGPAPVAR</sequence>
<accession>A0A8J2XKN8</accession>
<gene>
    <name evidence="2" type="ORF">GCM10011333_18890</name>
</gene>
<evidence type="ECO:0000313" key="2">
    <source>
        <dbReference type="EMBL" id="GGA16073.1"/>
    </source>
</evidence>
<dbReference type="AlphaFoldDB" id="A0A8J2XKN8"/>
<dbReference type="EMBL" id="BMFY01000007">
    <property type="protein sequence ID" value="GGA16073.1"/>
    <property type="molecule type" value="Genomic_DNA"/>
</dbReference>
<comment type="caution">
    <text evidence="2">The sequence shown here is derived from an EMBL/GenBank/DDBJ whole genome shotgun (WGS) entry which is preliminary data.</text>
</comment>
<evidence type="ECO:0000313" key="3">
    <source>
        <dbReference type="Proteomes" id="UP000616114"/>
    </source>
</evidence>
<name>A0A8J2XKN8_9MICO</name>
<organism evidence="2 3">
    <name type="scientific">Sediminivirga luteola</name>
    <dbReference type="NCBI Taxonomy" id="1774748"/>
    <lineage>
        <taxon>Bacteria</taxon>
        <taxon>Bacillati</taxon>
        <taxon>Actinomycetota</taxon>
        <taxon>Actinomycetes</taxon>
        <taxon>Micrococcales</taxon>
        <taxon>Brevibacteriaceae</taxon>
        <taxon>Sediminivirga</taxon>
    </lineage>
</organism>
<keyword evidence="1" id="KW-0472">Membrane</keyword>